<organism evidence="12">
    <name type="scientific">Rhodosorus marinus</name>
    <dbReference type="NCBI Taxonomy" id="101924"/>
    <lineage>
        <taxon>Eukaryota</taxon>
        <taxon>Rhodophyta</taxon>
        <taxon>Stylonematophyceae</taxon>
        <taxon>Stylonematales</taxon>
        <taxon>Stylonemataceae</taxon>
        <taxon>Rhodosorus</taxon>
    </lineage>
</organism>
<evidence type="ECO:0000256" key="4">
    <source>
        <dbReference type="ARBA" id="ARBA00015647"/>
    </source>
</evidence>
<dbReference type="NCBIfam" id="TIGR00018">
    <property type="entry name" value="panC"/>
    <property type="match status" value="1"/>
</dbReference>
<evidence type="ECO:0000256" key="3">
    <source>
        <dbReference type="ARBA" id="ARBA00012219"/>
    </source>
</evidence>
<comment type="pathway">
    <text evidence="1">Cofactor biosynthesis; (R)-pantothenate biosynthesis; (R)-pantothenate from (R)-pantoate and beta-alanine: step 1/1.</text>
</comment>
<evidence type="ECO:0000256" key="11">
    <source>
        <dbReference type="ARBA" id="ARBA00048258"/>
    </source>
</evidence>
<dbReference type="Pfam" id="PF02569">
    <property type="entry name" value="Pantoate_ligase"/>
    <property type="match status" value="1"/>
</dbReference>
<evidence type="ECO:0000256" key="9">
    <source>
        <dbReference type="ARBA" id="ARBA00029902"/>
    </source>
</evidence>
<dbReference type="UniPathway" id="UPA00028">
    <property type="reaction ID" value="UER00005"/>
</dbReference>
<evidence type="ECO:0000256" key="8">
    <source>
        <dbReference type="ARBA" id="ARBA00022840"/>
    </source>
</evidence>
<evidence type="ECO:0000313" key="12">
    <source>
        <dbReference type="EMBL" id="CAE0038160.1"/>
    </source>
</evidence>
<dbReference type="EC" id="6.3.2.1" evidence="3"/>
<evidence type="ECO:0000256" key="5">
    <source>
        <dbReference type="ARBA" id="ARBA00022598"/>
    </source>
</evidence>
<dbReference type="InterPro" id="IPR014729">
    <property type="entry name" value="Rossmann-like_a/b/a_fold"/>
</dbReference>
<keyword evidence="6" id="KW-0566">Pantothenate biosynthesis</keyword>
<dbReference type="EMBL" id="HBHW01008129">
    <property type="protein sequence ID" value="CAE0038160.1"/>
    <property type="molecule type" value="Transcribed_RNA"/>
</dbReference>
<dbReference type="AlphaFoldDB" id="A0A7S2ZGI3"/>
<sequence length="329" mass="36729">MELQVKGKDLSSDSLQMKVFESIEDFRSWRETVVGDVGVVPTMGYLHRGHESLLRAAREQNKILVATIFVNPAQFAPGEDLDVYPRDKEGDLETCRLLGVDAVFMPPRDQIYPPGEFDLYIPAQNRCYHKAVSHLPIYITLLYSPEGFGTYVETESGKSSQNSYSEGSSRPTFFRGVATVVLKLFNIIQPKRAYFGRKDAQQCVVIQSMVRDLNVPVEIIIEPTVREHDGLALSSRNAYLNPEERSKATILYRALSAGFSAFKNGETDADELRSIVKSETSQEEGFAVDYVSLADVNDMKEQEGTVSTGILAIAGHIGKTRLIDNMMLE</sequence>
<dbReference type="PANTHER" id="PTHR21299">
    <property type="entry name" value="CYTIDYLATE KINASE/PANTOATE-BETA-ALANINE LIGASE"/>
    <property type="match status" value="1"/>
</dbReference>
<dbReference type="HAMAP" id="MF_00158">
    <property type="entry name" value="PanC"/>
    <property type="match status" value="1"/>
</dbReference>
<dbReference type="InterPro" id="IPR003721">
    <property type="entry name" value="Pantoate_ligase"/>
</dbReference>
<dbReference type="InterPro" id="IPR042176">
    <property type="entry name" value="Pantoate_ligase_C"/>
</dbReference>
<keyword evidence="5" id="KW-0436">Ligase</keyword>
<dbReference type="Gene3D" id="3.30.1300.10">
    <property type="entry name" value="Pantoate-beta-alanine ligase, C-terminal domain"/>
    <property type="match status" value="1"/>
</dbReference>
<evidence type="ECO:0000256" key="2">
    <source>
        <dbReference type="ARBA" id="ARBA00009256"/>
    </source>
</evidence>
<proteinExistence type="inferred from homology"/>
<dbReference type="GO" id="GO:0005524">
    <property type="term" value="F:ATP binding"/>
    <property type="evidence" value="ECO:0007669"/>
    <property type="project" value="UniProtKB-KW"/>
</dbReference>
<dbReference type="Gene3D" id="3.40.50.620">
    <property type="entry name" value="HUPs"/>
    <property type="match status" value="1"/>
</dbReference>
<dbReference type="GO" id="GO:0004592">
    <property type="term" value="F:pantoate-beta-alanine ligase activity"/>
    <property type="evidence" value="ECO:0007669"/>
    <property type="project" value="UniProtKB-EC"/>
</dbReference>
<evidence type="ECO:0000256" key="10">
    <source>
        <dbReference type="ARBA" id="ARBA00032806"/>
    </source>
</evidence>
<dbReference type="SUPFAM" id="SSF52374">
    <property type="entry name" value="Nucleotidylyl transferase"/>
    <property type="match status" value="1"/>
</dbReference>
<evidence type="ECO:0000256" key="7">
    <source>
        <dbReference type="ARBA" id="ARBA00022741"/>
    </source>
</evidence>
<name>A0A7S2ZGI3_9RHOD</name>
<dbReference type="GO" id="GO:0015940">
    <property type="term" value="P:pantothenate biosynthetic process"/>
    <property type="evidence" value="ECO:0007669"/>
    <property type="project" value="UniProtKB-UniPathway"/>
</dbReference>
<gene>
    <name evidence="12" type="ORF">RMAR00112_LOCUS6118</name>
</gene>
<comment type="similarity">
    <text evidence="2">Belongs to the pantothenate synthetase family.</text>
</comment>
<accession>A0A7S2ZGI3</accession>
<protein>
    <recommendedName>
        <fullName evidence="4">Pantoate--beta-alanine ligase</fullName>
        <ecNumber evidence="3">6.3.2.1</ecNumber>
    </recommendedName>
    <alternativeName>
        <fullName evidence="10">Pantoate-activating enzyme</fullName>
    </alternativeName>
    <alternativeName>
        <fullName evidence="9">Pantothenate synthetase</fullName>
    </alternativeName>
</protein>
<evidence type="ECO:0000256" key="6">
    <source>
        <dbReference type="ARBA" id="ARBA00022655"/>
    </source>
</evidence>
<keyword evidence="7" id="KW-0547">Nucleotide-binding</keyword>
<keyword evidence="8" id="KW-0067">ATP-binding</keyword>
<reference evidence="12" key="1">
    <citation type="submission" date="2021-01" db="EMBL/GenBank/DDBJ databases">
        <authorList>
            <person name="Corre E."/>
            <person name="Pelletier E."/>
            <person name="Niang G."/>
            <person name="Scheremetjew M."/>
            <person name="Finn R."/>
            <person name="Kale V."/>
            <person name="Holt S."/>
            <person name="Cochrane G."/>
            <person name="Meng A."/>
            <person name="Brown T."/>
            <person name="Cohen L."/>
        </authorList>
    </citation>
    <scope>NUCLEOTIDE SEQUENCE</scope>
    <source>
        <strain evidence="12">CCMP 769</strain>
    </source>
</reference>
<comment type="catalytic activity">
    <reaction evidence="11">
        <text>(R)-pantoate + beta-alanine + ATP = (R)-pantothenate + AMP + diphosphate + H(+)</text>
        <dbReference type="Rhea" id="RHEA:10912"/>
        <dbReference type="ChEBI" id="CHEBI:15378"/>
        <dbReference type="ChEBI" id="CHEBI:15980"/>
        <dbReference type="ChEBI" id="CHEBI:29032"/>
        <dbReference type="ChEBI" id="CHEBI:30616"/>
        <dbReference type="ChEBI" id="CHEBI:33019"/>
        <dbReference type="ChEBI" id="CHEBI:57966"/>
        <dbReference type="ChEBI" id="CHEBI:456215"/>
        <dbReference type="EC" id="6.3.2.1"/>
    </reaction>
</comment>
<dbReference type="PANTHER" id="PTHR21299:SF1">
    <property type="entry name" value="PANTOATE--BETA-ALANINE LIGASE"/>
    <property type="match status" value="1"/>
</dbReference>
<dbReference type="CDD" id="cd00560">
    <property type="entry name" value="PanC"/>
    <property type="match status" value="1"/>
</dbReference>
<evidence type="ECO:0000256" key="1">
    <source>
        <dbReference type="ARBA" id="ARBA00004990"/>
    </source>
</evidence>